<organism evidence="5">
    <name type="scientific">Salpingoeca rosetta (strain ATCC 50818 / BSB-021)</name>
    <dbReference type="NCBI Taxonomy" id="946362"/>
    <lineage>
        <taxon>Eukaryota</taxon>
        <taxon>Choanoflagellata</taxon>
        <taxon>Craspedida</taxon>
        <taxon>Salpingoecidae</taxon>
        <taxon>Salpingoeca</taxon>
    </lineage>
</organism>
<dbReference type="STRING" id="946362.F2UB37"/>
<dbReference type="Proteomes" id="UP000007799">
    <property type="component" value="Unassembled WGS sequence"/>
</dbReference>
<gene>
    <name evidence="4" type="ORF">PTSG_05743</name>
</gene>
<dbReference type="GO" id="GO:0005634">
    <property type="term" value="C:nucleus"/>
    <property type="evidence" value="ECO:0007669"/>
    <property type="project" value="TreeGrafter"/>
</dbReference>
<dbReference type="PANTHER" id="PTHR15666:SF1">
    <property type="entry name" value="COMM DOMAIN-CONTAINING PROTEIN 5"/>
    <property type="match status" value="1"/>
</dbReference>
<dbReference type="FunCoup" id="F2UB37">
    <property type="interactions" value="577"/>
</dbReference>
<evidence type="ECO:0000259" key="3">
    <source>
        <dbReference type="PROSITE" id="PS51269"/>
    </source>
</evidence>
<dbReference type="GeneID" id="16074188"/>
<evidence type="ECO:0000313" key="5">
    <source>
        <dbReference type="Proteomes" id="UP000007799"/>
    </source>
</evidence>
<dbReference type="OrthoDB" id="203754at2759"/>
<dbReference type="InterPro" id="IPR017920">
    <property type="entry name" value="COMM"/>
</dbReference>
<comment type="similarity">
    <text evidence="2">Belongs to the COMM domain-containing protein 5 family.</text>
</comment>
<dbReference type="KEGG" id="sre:PTSG_05743"/>
<dbReference type="InParanoid" id="F2UB37"/>
<dbReference type="PROSITE" id="PS51269">
    <property type="entry name" value="COMM"/>
    <property type="match status" value="1"/>
</dbReference>
<dbReference type="InterPro" id="IPR037357">
    <property type="entry name" value="COMMD5"/>
</dbReference>
<feature type="domain" description="COMM" evidence="3">
    <location>
        <begin position="136"/>
        <end position="200"/>
    </location>
</feature>
<dbReference type="PANTHER" id="PTHR15666">
    <property type="entry name" value="COMM DOMAIN CONTAINING PROTEIN 5"/>
    <property type="match status" value="1"/>
</dbReference>
<keyword evidence="5" id="KW-1185">Reference proteome</keyword>
<name>F2UB37_SALR5</name>
<proteinExistence type="inferred from homology"/>
<sequence length="213" mass="23429">MNRVDASAFRQGGEVRDTFFGPRVPPLVKALFAHANVKAASACFKATLAAVRDQETPHLDELAETLGATQDEVQRLLAGAHALISAVTQIPPTRLKPRSLEEDLDYLQAPPALKKLVMRLAFKDRPDPAEHSSLPSLDQLKWRVDVAISTSSLKRVLQPSVLMQMRLSDGTLRTFEVPVHKFHELRYNTAFALKEMIEVAAKPAVQGAAPPAH</sequence>
<dbReference type="RefSeq" id="XP_004993612.1">
    <property type="nucleotide sequence ID" value="XM_004993555.1"/>
</dbReference>
<dbReference type="Pfam" id="PF07258">
    <property type="entry name" value="COMM_domain"/>
    <property type="match status" value="1"/>
</dbReference>
<dbReference type="EMBL" id="GL832967">
    <property type="protein sequence ID" value="EGD74050.1"/>
    <property type="molecule type" value="Genomic_DNA"/>
</dbReference>
<evidence type="ECO:0000313" key="4">
    <source>
        <dbReference type="EMBL" id="EGD74050.1"/>
    </source>
</evidence>
<dbReference type="eggNOG" id="ENOG502RCJ6">
    <property type="taxonomic scope" value="Eukaryota"/>
</dbReference>
<dbReference type="AlphaFoldDB" id="F2UB37"/>
<reference evidence="4" key="1">
    <citation type="submission" date="2009-08" db="EMBL/GenBank/DDBJ databases">
        <title>Annotation of Salpingoeca rosetta.</title>
        <authorList>
            <consortium name="The Broad Institute Genome Sequencing Platform"/>
            <person name="Russ C."/>
            <person name="Cuomo C."/>
            <person name="Burger G."/>
            <person name="Gray M.W."/>
            <person name="Holland P.W.H."/>
            <person name="King N."/>
            <person name="Lang F.B.F."/>
            <person name="Roger A.J."/>
            <person name="Ruiz-Trillo I."/>
            <person name="Young S.K."/>
            <person name="Zeng Q."/>
            <person name="Gargeya S."/>
            <person name="Alvarado L."/>
            <person name="Berlin A."/>
            <person name="Chapman S.B."/>
            <person name="Chen Z."/>
            <person name="Freedman E."/>
            <person name="Gellesch M."/>
            <person name="Goldberg J."/>
            <person name="Griggs A."/>
            <person name="Gujja S."/>
            <person name="Heilman E."/>
            <person name="Heiman D."/>
            <person name="Howarth C."/>
            <person name="Mehta T."/>
            <person name="Neiman D."/>
            <person name="Pearson M."/>
            <person name="Roberts A."/>
            <person name="Saif S."/>
            <person name="Shea T."/>
            <person name="Shenoy N."/>
            <person name="Sisk P."/>
            <person name="Stolte C."/>
            <person name="Sykes S."/>
            <person name="White J."/>
            <person name="Yandava C."/>
            <person name="Haas B."/>
            <person name="Nusbaum C."/>
            <person name="Birren B."/>
        </authorList>
    </citation>
    <scope>NUCLEOTIDE SEQUENCE [LARGE SCALE GENOMIC DNA]</scope>
    <source>
        <strain evidence="4">ATCC 50818</strain>
    </source>
</reference>
<evidence type="ECO:0000256" key="2">
    <source>
        <dbReference type="ARBA" id="ARBA00093452"/>
    </source>
</evidence>
<evidence type="ECO:0000256" key="1">
    <source>
        <dbReference type="ARBA" id="ARBA00016556"/>
    </source>
</evidence>
<accession>F2UB37</accession>
<protein>
    <recommendedName>
        <fullName evidence="1">COMM domain-containing protein 5</fullName>
    </recommendedName>
</protein>